<reference evidence="4 5" key="1">
    <citation type="journal article" date="2019" name="Nat. Plants">
        <title>Genome sequencing of Musa balbisiana reveals subgenome evolution and function divergence in polyploid bananas.</title>
        <authorList>
            <person name="Yao X."/>
        </authorList>
    </citation>
    <scope>NUCLEOTIDE SEQUENCE [LARGE SCALE GENOMIC DNA]</scope>
    <source>
        <strain evidence="5">cv. DH-PKW</strain>
        <tissue evidence="4">Leaves</tissue>
    </source>
</reference>
<feature type="domain" description="RRM" evidence="3">
    <location>
        <begin position="141"/>
        <end position="221"/>
    </location>
</feature>
<dbReference type="InterPro" id="IPR012677">
    <property type="entry name" value="Nucleotide-bd_a/b_plait_sf"/>
</dbReference>
<dbReference type="SUPFAM" id="SSF54928">
    <property type="entry name" value="RNA-binding domain, RBD"/>
    <property type="match status" value="2"/>
</dbReference>
<evidence type="ECO:0000259" key="3">
    <source>
        <dbReference type="PROSITE" id="PS50102"/>
    </source>
</evidence>
<accession>A0A4S8J8K6</accession>
<dbReference type="FunFam" id="3.30.70.330:FF:000598">
    <property type="entry name" value="Oligouridylate-binding protein 1C"/>
    <property type="match status" value="1"/>
</dbReference>
<evidence type="ECO:0000256" key="1">
    <source>
        <dbReference type="ARBA" id="ARBA00022884"/>
    </source>
</evidence>
<dbReference type="EMBL" id="PYDT01000006">
    <property type="protein sequence ID" value="THU57284.1"/>
    <property type="molecule type" value="Genomic_DNA"/>
</dbReference>
<protein>
    <recommendedName>
        <fullName evidence="3">RRM domain-containing protein</fullName>
    </recommendedName>
</protein>
<proteinExistence type="predicted"/>
<evidence type="ECO:0000313" key="5">
    <source>
        <dbReference type="Proteomes" id="UP000317650"/>
    </source>
</evidence>
<keyword evidence="1 2" id="KW-0694">RNA-binding</keyword>
<keyword evidence="5" id="KW-1185">Reference proteome</keyword>
<dbReference type="InterPro" id="IPR050825">
    <property type="entry name" value="RBM42_RBP45_47-like"/>
</dbReference>
<organism evidence="4 5">
    <name type="scientific">Musa balbisiana</name>
    <name type="common">Banana</name>
    <dbReference type="NCBI Taxonomy" id="52838"/>
    <lineage>
        <taxon>Eukaryota</taxon>
        <taxon>Viridiplantae</taxon>
        <taxon>Streptophyta</taxon>
        <taxon>Embryophyta</taxon>
        <taxon>Tracheophyta</taxon>
        <taxon>Spermatophyta</taxon>
        <taxon>Magnoliopsida</taxon>
        <taxon>Liliopsida</taxon>
        <taxon>Zingiberales</taxon>
        <taxon>Musaceae</taxon>
        <taxon>Musa</taxon>
    </lineage>
</organism>
<dbReference type="PANTHER" id="PTHR47640">
    <property type="entry name" value="TRNA SELENOCYSTEINE 1-ASSOCIATED PROTEIN 1-RELATED-RELATED"/>
    <property type="match status" value="1"/>
</dbReference>
<evidence type="ECO:0000313" key="4">
    <source>
        <dbReference type="EMBL" id="THU57284.1"/>
    </source>
</evidence>
<dbReference type="AlphaFoldDB" id="A0A4S8J8K6"/>
<dbReference type="GO" id="GO:0005829">
    <property type="term" value="C:cytosol"/>
    <property type="evidence" value="ECO:0007669"/>
    <property type="project" value="TreeGrafter"/>
</dbReference>
<evidence type="ECO:0000256" key="2">
    <source>
        <dbReference type="PROSITE-ProRule" id="PRU00176"/>
    </source>
</evidence>
<dbReference type="GO" id="GO:0003729">
    <property type="term" value="F:mRNA binding"/>
    <property type="evidence" value="ECO:0007669"/>
    <property type="project" value="InterPro"/>
</dbReference>
<dbReference type="InterPro" id="IPR000504">
    <property type="entry name" value="RRM_dom"/>
</dbReference>
<dbReference type="PANTHER" id="PTHR47640:SF27">
    <property type="entry name" value="OS07G0615400 PROTEIN"/>
    <property type="match status" value="1"/>
</dbReference>
<gene>
    <name evidence="4" type="ORF">C4D60_Mb03t01900</name>
</gene>
<dbReference type="STRING" id="52838.A0A4S8J8K6"/>
<sequence>MQQQRLKQQQQALMQQALLLQQQQSLYPHPGLLAAPQIEPILSGNLPPGFDPSTCRSVYVGNVHLQVTEALLQEVFQSTGLVEGCKLIRKEKSSFGFVDYYDRQSAALAIITLNGRQLFGQPIKVNWAYASGQREDTSGHYNIFVGDLSPEVTDATLFACFCVYSSCSDARVMWDQKTGRSRGFGFVSFRNQQVTQLDLHRHFHTLGAGVIEEVRVQRDKGFGFVRYSNHSEAALAIQVGNGRMLCGKPIKCSWGSKPTPPGTASTPLPPPAAAFPGLSAADFFGYDRSLALAGAGASQALIHVQGQHALKQAAMGMGAGASQVIYDGGFQNASAAQQLMYY</sequence>
<dbReference type="InterPro" id="IPR035979">
    <property type="entry name" value="RBD_domain_sf"/>
</dbReference>
<dbReference type="Gene3D" id="3.30.70.330">
    <property type="match status" value="3"/>
</dbReference>
<dbReference type="Pfam" id="PF00076">
    <property type="entry name" value="RRM_1"/>
    <property type="match status" value="2"/>
</dbReference>
<feature type="domain" description="RRM" evidence="3">
    <location>
        <begin position="56"/>
        <end position="130"/>
    </location>
</feature>
<dbReference type="SMART" id="SM00360">
    <property type="entry name" value="RRM"/>
    <property type="match status" value="2"/>
</dbReference>
<comment type="caution">
    <text evidence="4">The sequence shown here is derived from an EMBL/GenBank/DDBJ whole genome shotgun (WGS) entry which is preliminary data.</text>
</comment>
<name>A0A4S8J8K6_MUSBA</name>
<dbReference type="PROSITE" id="PS50102">
    <property type="entry name" value="RRM"/>
    <property type="match status" value="3"/>
</dbReference>
<feature type="domain" description="RRM" evidence="3">
    <location>
        <begin position="213"/>
        <end position="257"/>
    </location>
</feature>
<dbReference type="Proteomes" id="UP000317650">
    <property type="component" value="Chromosome 3"/>
</dbReference>